<name>A0A916JSK3_9FLAO</name>
<dbReference type="KEGG" id="ptan:CRYO30217_03397"/>
<evidence type="ECO:0000313" key="5">
    <source>
        <dbReference type="Proteomes" id="UP000683507"/>
    </source>
</evidence>
<keyword evidence="2 4" id="KW-0808">Transferase</keyword>
<dbReference type="EMBL" id="OU015584">
    <property type="protein sequence ID" value="CAG5087137.1"/>
    <property type="molecule type" value="Genomic_DNA"/>
</dbReference>
<dbReference type="Gene3D" id="3.30.1330.30">
    <property type="match status" value="1"/>
</dbReference>
<dbReference type="CDD" id="cd18103">
    <property type="entry name" value="SpoU-like_RlmB"/>
    <property type="match status" value="1"/>
</dbReference>
<dbReference type="GO" id="GO:0008173">
    <property type="term" value="F:RNA methyltransferase activity"/>
    <property type="evidence" value="ECO:0007669"/>
    <property type="project" value="InterPro"/>
</dbReference>
<gene>
    <name evidence="4" type="ORF">CRYO30217_03397</name>
</gene>
<dbReference type="Gene3D" id="3.40.1280.10">
    <property type="match status" value="1"/>
</dbReference>
<dbReference type="Pfam" id="PF00588">
    <property type="entry name" value="SpoU_methylase"/>
    <property type="match status" value="1"/>
</dbReference>
<dbReference type="SUPFAM" id="SSF55315">
    <property type="entry name" value="L30e-like"/>
    <property type="match status" value="1"/>
</dbReference>
<dbReference type="PANTHER" id="PTHR46429">
    <property type="entry name" value="23S RRNA (GUANOSINE-2'-O-)-METHYLTRANSFERASE RLMB"/>
    <property type="match status" value="1"/>
</dbReference>
<dbReference type="GO" id="GO:0003723">
    <property type="term" value="F:RNA binding"/>
    <property type="evidence" value="ECO:0007669"/>
    <property type="project" value="InterPro"/>
</dbReference>
<evidence type="ECO:0000259" key="3">
    <source>
        <dbReference type="SMART" id="SM00967"/>
    </source>
</evidence>
<dbReference type="SMART" id="SM00967">
    <property type="entry name" value="SpoU_sub_bind"/>
    <property type="match status" value="1"/>
</dbReference>
<dbReference type="GO" id="GO:0032259">
    <property type="term" value="P:methylation"/>
    <property type="evidence" value="ECO:0007669"/>
    <property type="project" value="UniProtKB-KW"/>
</dbReference>
<reference evidence="4" key="1">
    <citation type="submission" date="2021-04" db="EMBL/GenBank/DDBJ databases">
        <authorList>
            <person name="Rodrigo-Torres L."/>
            <person name="Arahal R. D."/>
            <person name="Lucena T."/>
        </authorList>
    </citation>
    <scope>NUCLEOTIDE SEQUENCE</scope>
    <source>
        <strain evidence="4">AS29M-1</strain>
    </source>
</reference>
<dbReference type="Proteomes" id="UP000683507">
    <property type="component" value="Chromosome"/>
</dbReference>
<dbReference type="RefSeq" id="WP_258543572.1">
    <property type="nucleotide sequence ID" value="NZ_OU015584.1"/>
</dbReference>
<dbReference type="GO" id="GO:0005829">
    <property type="term" value="C:cytosol"/>
    <property type="evidence" value="ECO:0007669"/>
    <property type="project" value="TreeGrafter"/>
</dbReference>
<sequence>MRDGNEKYSRKEDPNLIYGIRAVIEAIDAGRQLNKVFVQTGLEGEIFKELRDKMKSSDVVYQQVPIQKLNRLTQNNHQGVVAYASPIEYQSLDAIITATFEKGEAPFIFILDRVTDVRNMGSIARSAECHGVHAIVIPSRGNAGVTADAIKTSAGALNKIPVCREHHLKDAILLCQQSGIKVVACTEKTDQLLYDAGLGEPIAVIMGSEEDGVSKEYLKVSDDKVKIPMEGTIASLNVAVSAGIVMYEINRQRKSER</sequence>
<evidence type="ECO:0000256" key="2">
    <source>
        <dbReference type="ARBA" id="ARBA00022679"/>
    </source>
</evidence>
<dbReference type="PANTHER" id="PTHR46429:SF1">
    <property type="entry name" value="23S RRNA (GUANOSINE-2'-O-)-METHYLTRANSFERASE RLMB"/>
    <property type="match status" value="1"/>
</dbReference>
<dbReference type="EC" id="2.1.1.-" evidence="4"/>
<dbReference type="InterPro" id="IPR004441">
    <property type="entry name" value="rRNA_MeTrfase_TrmH"/>
</dbReference>
<dbReference type="InterPro" id="IPR001537">
    <property type="entry name" value="SpoU_MeTrfase"/>
</dbReference>
<organism evidence="4 5">
    <name type="scientific">Parvicella tangerina</name>
    <dbReference type="NCBI Taxonomy" id="2829795"/>
    <lineage>
        <taxon>Bacteria</taxon>
        <taxon>Pseudomonadati</taxon>
        <taxon>Bacteroidota</taxon>
        <taxon>Flavobacteriia</taxon>
        <taxon>Flavobacteriales</taxon>
        <taxon>Parvicellaceae</taxon>
        <taxon>Parvicella</taxon>
    </lineage>
</organism>
<keyword evidence="1 4" id="KW-0489">Methyltransferase</keyword>
<dbReference type="NCBIfam" id="TIGR00186">
    <property type="entry name" value="rRNA_methyl_3"/>
    <property type="match status" value="1"/>
</dbReference>
<accession>A0A916JSK3</accession>
<dbReference type="GO" id="GO:0006396">
    <property type="term" value="P:RNA processing"/>
    <property type="evidence" value="ECO:0007669"/>
    <property type="project" value="InterPro"/>
</dbReference>
<dbReference type="AlphaFoldDB" id="A0A916JSK3"/>
<dbReference type="InterPro" id="IPR029026">
    <property type="entry name" value="tRNA_m1G_MTases_N"/>
</dbReference>
<feature type="domain" description="RNA 2-O ribose methyltransferase substrate binding" evidence="3">
    <location>
        <begin position="16"/>
        <end position="90"/>
    </location>
</feature>
<dbReference type="InterPro" id="IPR029064">
    <property type="entry name" value="Ribosomal_eL30-like_sf"/>
</dbReference>
<proteinExistence type="predicted"/>
<keyword evidence="5" id="KW-1185">Reference proteome</keyword>
<dbReference type="SUPFAM" id="SSF75217">
    <property type="entry name" value="alpha/beta knot"/>
    <property type="match status" value="1"/>
</dbReference>
<protein>
    <submittedName>
        <fullName evidence="4">TrmH family tRNA/rRNA methyltransferase</fullName>
        <ecNumber evidence="4">2.1.1.-</ecNumber>
    </submittedName>
</protein>
<evidence type="ECO:0000256" key="1">
    <source>
        <dbReference type="ARBA" id="ARBA00022603"/>
    </source>
</evidence>
<dbReference type="Pfam" id="PF08032">
    <property type="entry name" value="SpoU_sub_bind"/>
    <property type="match status" value="1"/>
</dbReference>
<evidence type="ECO:0000313" key="4">
    <source>
        <dbReference type="EMBL" id="CAG5087137.1"/>
    </source>
</evidence>
<dbReference type="InterPro" id="IPR013123">
    <property type="entry name" value="SpoU_subst-bd"/>
</dbReference>
<dbReference type="InterPro" id="IPR029028">
    <property type="entry name" value="Alpha/beta_knot_MTases"/>
</dbReference>